<protein>
    <submittedName>
        <fullName evidence="3">THUMP domain-containing protein</fullName>
    </submittedName>
</protein>
<keyword evidence="2" id="KW-1185">Reference proteome</keyword>
<dbReference type="WBParaSite" id="GPUH_0002023101-mRNA-1">
    <property type="protein sequence ID" value="GPUH_0002023101-mRNA-1"/>
    <property type="gene ID" value="GPUH_0002023101"/>
</dbReference>
<dbReference type="Proteomes" id="UP000271098">
    <property type="component" value="Unassembled WGS sequence"/>
</dbReference>
<reference evidence="1 2" key="2">
    <citation type="submission" date="2018-11" db="EMBL/GenBank/DDBJ databases">
        <authorList>
            <consortium name="Pathogen Informatics"/>
        </authorList>
    </citation>
    <scope>NUCLEOTIDE SEQUENCE [LARGE SCALE GENOMIC DNA]</scope>
</reference>
<dbReference type="AlphaFoldDB" id="A0A183EGW5"/>
<proteinExistence type="predicted"/>
<evidence type="ECO:0000313" key="3">
    <source>
        <dbReference type="WBParaSite" id="GPUH_0002023101-mRNA-1"/>
    </source>
</evidence>
<evidence type="ECO:0000313" key="2">
    <source>
        <dbReference type="Proteomes" id="UP000271098"/>
    </source>
</evidence>
<reference evidence="3" key="1">
    <citation type="submission" date="2016-06" db="UniProtKB">
        <authorList>
            <consortium name="WormBaseParasite"/>
        </authorList>
    </citation>
    <scope>IDENTIFICATION</scope>
</reference>
<accession>A0A183EGW5</accession>
<gene>
    <name evidence="1" type="ORF">GPUH_LOCUS20206</name>
</gene>
<name>A0A183EGW5_9BILA</name>
<evidence type="ECO:0000313" key="1">
    <source>
        <dbReference type="EMBL" id="VDN35538.1"/>
    </source>
</evidence>
<organism evidence="3">
    <name type="scientific">Gongylonema pulchrum</name>
    <dbReference type="NCBI Taxonomy" id="637853"/>
    <lineage>
        <taxon>Eukaryota</taxon>
        <taxon>Metazoa</taxon>
        <taxon>Ecdysozoa</taxon>
        <taxon>Nematoda</taxon>
        <taxon>Chromadorea</taxon>
        <taxon>Rhabditida</taxon>
        <taxon>Spirurina</taxon>
        <taxon>Spiruromorpha</taxon>
        <taxon>Spiruroidea</taxon>
        <taxon>Gongylonematidae</taxon>
        <taxon>Gongylonema</taxon>
    </lineage>
</organism>
<sequence>MLVIRSGGAGALIVIRVICFGECFTAEESARVLMALLDITKRWQIIPYLKVVEGPTEMRLSDSQWIRFIF</sequence>
<dbReference type="EMBL" id="UYRT01089980">
    <property type="protein sequence ID" value="VDN35538.1"/>
    <property type="molecule type" value="Genomic_DNA"/>
</dbReference>